<proteinExistence type="inferred from homology"/>
<dbReference type="EMBL" id="QURL01000001">
    <property type="protein sequence ID" value="RFC66261.1"/>
    <property type="molecule type" value="Genomic_DNA"/>
</dbReference>
<comment type="caution">
    <text evidence="3">The sequence shown here is derived from an EMBL/GenBank/DDBJ whole genome shotgun (WGS) entry which is preliminary data.</text>
</comment>
<evidence type="ECO:0000256" key="2">
    <source>
        <dbReference type="SAM" id="MobiDB-lite"/>
    </source>
</evidence>
<accession>A0A371XAN4</accession>
<keyword evidence="4" id="KW-1185">Reference proteome</keyword>
<feature type="region of interest" description="Disordered" evidence="2">
    <location>
        <begin position="101"/>
        <end position="130"/>
    </location>
</feature>
<dbReference type="RefSeq" id="WP_116681512.1">
    <property type="nucleotide sequence ID" value="NZ_QURL01000001.1"/>
</dbReference>
<dbReference type="InterPro" id="IPR007157">
    <property type="entry name" value="PspA_VIPP1"/>
</dbReference>
<protein>
    <submittedName>
        <fullName evidence="3">PspA/IM30 family protein</fullName>
    </submittedName>
</protein>
<dbReference type="PANTHER" id="PTHR31088:SF9">
    <property type="entry name" value="PHAGE SHOCK PROTEIN A"/>
    <property type="match status" value="1"/>
</dbReference>
<feature type="compositionally biased region" description="Basic and acidic residues" evidence="2">
    <location>
        <begin position="101"/>
        <end position="112"/>
    </location>
</feature>
<feature type="compositionally biased region" description="Basic and acidic residues" evidence="2">
    <location>
        <begin position="235"/>
        <end position="247"/>
    </location>
</feature>
<evidence type="ECO:0000313" key="3">
    <source>
        <dbReference type="EMBL" id="RFC66261.1"/>
    </source>
</evidence>
<name>A0A371XAN4_9HYPH</name>
<feature type="region of interest" description="Disordered" evidence="2">
    <location>
        <begin position="227"/>
        <end position="247"/>
    </location>
</feature>
<evidence type="ECO:0000313" key="4">
    <source>
        <dbReference type="Proteomes" id="UP000264310"/>
    </source>
</evidence>
<dbReference type="OrthoDB" id="8844617at2"/>
<reference evidence="3 4" key="1">
    <citation type="submission" date="2018-08" db="EMBL/GenBank/DDBJ databases">
        <title>Fulvimarina sp. 85, whole genome shotgun sequence.</title>
        <authorList>
            <person name="Tuo L."/>
        </authorList>
    </citation>
    <scope>NUCLEOTIDE SEQUENCE [LARGE SCALE GENOMIC DNA]</scope>
    <source>
        <strain evidence="3 4">85</strain>
    </source>
</reference>
<sequence length="247" mass="27144">MSVWGKLFTAMRGGANEAAESVADKQALRILDQEIRDAEASLRKARSDLAGIMASNKRMARQIEDARQKEARDTESARAALQAGREDLARGLADRIATTRQEVHRDQGELERMQASQTQMTRAIQETEHRLQQMRREVENVKANESLIKAQSAIAHSQSGVNSKLGNAMDSLERIRRRQDETRGRIEAGAELAALESGSDLDRQLAEAGIGGRSSSSADDVLAQIRGDSTPALEQSRDPLGIERKSN</sequence>
<comment type="similarity">
    <text evidence="1">Belongs to the PspA/Vipp/IM30 family.</text>
</comment>
<dbReference type="Proteomes" id="UP000264310">
    <property type="component" value="Unassembled WGS sequence"/>
</dbReference>
<evidence type="ECO:0000256" key="1">
    <source>
        <dbReference type="ARBA" id="ARBA00043985"/>
    </source>
</evidence>
<gene>
    <name evidence="3" type="ORF">DYI37_02080</name>
</gene>
<dbReference type="Pfam" id="PF04012">
    <property type="entry name" value="PspA_IM30"/>
    <property type="match status" value="1"/>
</dbReference>
<dbReference type="AlphaFoldDB" id="A0A371XAN4"/>
<organism evidence="3 4">
    <name type="scientific">Fulvimarina endophytica</name>
    <dbReference type="NCBI Taxonomy" id="2293836"/>
    <lineage>
        <taxon>Bacteria</taxon>
        <taxon>Pseudomonadati</taxon>
        <taxon>Pseudomonadota</taxon>
        <taxon>Alphaproteobacteria</taxon>
        <taxon>Hyphomicrobiales</taxon>
        <taxon>Aurantimonadaceae</taxon>
        <taxon>Fulvimarina</taxon>
    </lineage>
</organism>
<feature type="compositionally biased region" description="Polar residues" evidence="2">
    <location>
        <begin position="114"/>
        <end position="124"/>
    </location>
</feature>
<dbReference type="PANTHER" id="PTHR31088">
    <property type="entry name" value="MEMBRANE-ASSOCIATED PROTEIN VIPP1, CHLOROPLASTIC"/>
    <property type="match status" value="1"/>
</dbReference>